<dbReference type="Proteomes" id="UP001240236">
    <property type="component" value="Unassembled WGS sequence"/>
</dbReference>
<dbReference type="PANTHER" id="PTHR37477">
    <property type="entry name" value="COBALT-PRECORRIN-5A HYDROLASE"/>
    <property type="match status" value="1"/>
</dbReference>
<organism evidence="2 3">
    <name type="scientific">Catenuloplanes indicus</name>
    <dbReference type="NCBI Taxonomy" id="137267"/>
    <lineage>
        <taxon>Bacteria</taxon>
        <taxon>Bacillati</taxon>
        <taxon>Actinomycetota</taxon>
        <taxon>Actinomycetes</taxon>
        <taxon>Micromonosporales</taxon>
        <taxon>Micromonosporaceae</taxon>
        <taxon>Catenuloplanes</taxon>
    </lineage>
</organism>
<evidence type="ECO:0000313" key="2">
    <source>
        <dbReference type="EMBL" id="MDQ0370801.1"/>
    </source>
</evidence>
<dbReference type="Gene3D" id="3.30.420.180">
    <property type="entry name" value="CobE/GbiG C-terminal domain"/>
    <property type="match status" value="1"/>
</dbReference>
<keyword evidence="3" id="KW-1185">Reference proteome</keyword>
<reference evidence="2 3" key="1">
    <citation type="submission" date="2023-07" db="EMBL/GenBank/DDBJ databases">
        <title>Sequencing the genomes of 1000 actinobacteria strains.</title>
        <authorList>
            <person name="Klenk H.-P."/>
        </authorList>
    </citation>
    <scope>NUCLEOTIDE SEQUENCE [LARGE SCALE GENOMIC DNA]</scope>
    <source>
        <strain evidence="2 3">DSM 44709</strain>
    </source>
</reference>
<dbReference type="InterPro" id="IPR036518">
    <property type="entry name" value="CobE/GbiG_C_sf"/>
</dbReference>
<comment type="caution">
    <text evidence="2">The sequence shown here is derived from an EMBL/GenBank/DDBJ whole genome shotgun (WGS) entry which is preliminary data.</text>
</comment>
<dbReference type="GO" id="GO:0009236">
    <property type="term" value="P:cobalamin biosynthetic process"/>
    <property type="evidence" value="ECO:0007669"/>
    <property type="project" value="InterPro"/>
</dbReference>
<protein>
    <submittedName>
        <fullName evidence="2">Cobalamin biosynthesis protein CbiG</fullName>
    </submittedName>
</protein>
<dbReference type="EMBL" id="JAUSUZ010000001">
    <property type="protein sequence ID" value="MDQ0370801.1"/>
    <property type="molecule type" value="Genomic_DNA"/>
</dbReference>
<sequence>MGVGARPRLTADELAGLIDAVLADHSIAPEAVLALATLDRRADHPALRTVAAAHGWPVLGYPADELAAVPAAAGSARVRAATGTPSVAEAAALRAAGANGGTPSLVAAKRTVPTASVAVATRAPGPGEEREQ</sequence>
<dbReference type="AlphaFoldDB" id="A0AAE4B2L3"/>
<dbReference type="InterPro" id="IPR052553">
    <property type="entry name" value="CbiG_hydrolase"/>
</dbReference>
<dbReference type="RefSeq" id="WP_307247049.1">
    <property type="nucleotide sequence ID" value="NZ_JAUSUZ010000001.1"/>
</dbReference>
<evidence type="ECO:0000259" key="1">
    <source>
        <dbReference type="Pfam" id="PF01890"/>
    </source>
</evidence>
<dbReference type="InterPro" id="IPR002750">
    <property type="entry name" value="CobE/GbiG_C"/>
</dbReference>
<gene>
    <name evidence="2" type="ORF">J2S42_007470</name>
</gene>
<dbReference type="PANTHER" id="PTHR37477:SF1">
    <property type="entry name" value="COBALT-PRECORRIN-5A HYDROLASE"/>
    <property type="match status" value="1"/>
</dbReference>
<dbReference type="SUPFAM" id="SSF159664">
    <property type="entry name" value="CobE/GbiG C-terminal domain-like"/>
    <property type="match status" value="1"/>
</dbReference>
<accession>A0AAE4B2L3</accession>
<evidence type="ECO:0000313" key="3">
    <source>
        <dbReference type="Proteomes" id="UP001240236"/>
    </source>
</evidence>
<proteinExistence type="predicted"/>
<name>A0AAE4B2L3_9ACTN</name>
<dbReference type="Pfam" id="PF01890">
    <property type="entry name" value="CbiG_C"/>
    <property type="match status" value="1"/>
</dbReference>
<feature type="domain" description="CobE/GbiG C-terminal" evidence="1">
    <location>
        <begin position="1"/>
        <end position="120"/>
    </location>
</feature>